<protein>
    <submittedName>
        <fullName evidence="3">Fimbrial protein</fullName>
    </submittedName>
</protein>
<dbReference type="RefSeq" id="WP_048916472.1">
    <property type="nucleotide sequence ID" value="NZ_CAKKMT010000003.1"/>
</dbReference>
<evidence type="ECO:0000313" key="3">
    <source>
        <dbReference type="EMBL" id="MEI2680700.1"/>
    </source>
</evidence>
<dbReference type="InterPro" id="IPR050263">
    <property type="entry name" value="Bact_Fimbrial_Adh_Pro"/>
</dbReference>
<evidence type="ECO:0000259" key="2">
    <source>
        <dbReference type="Pfam" id="PF00419"/>
    </source>
</evidence>
<organism evidence="3 4">
    <name type="scientific">Erwinia aphidicola</name>
    <dbReference type="NCBI Taxonomy" id="68334"/>
    <lineage>
        <taxon>Bacteria</taxon>
        <taxon>Pseudomonadati</taxon>
        <taxon>Pseudomonadota</taxon>
        <taxon>Gammaproteobacteria</taxon>
        <taxon>Enterobacterales</taxon>
        <taxon>Erwiniaceae</taxon>
        <taxon>Erwinia</taxon>
    </lineage>
</organism>
<dbReference type="PANTHER" id="PTHR33420:SF11">
    <property type="entry name" value="FIMBRIAL-LIKE PROTEIN"/>
    <property type="match status" value="1"/>
</dbReference>
<sequence length="170" mass="18296">MSGYRQWLWAIMLAASGAVAADNSNGFGKINMRGVVIDAPCSLAPESASLEVDFGQLSSAALRNGRESQSEEFVLILQRCSSMLKNQVRVTFQGTAYSDGLFAVGSGNESIGLVLRDRNGQSVLNNQPVAWQRINDGDNKLVFSAAVKGRAATIDTGNFQAQVLFLVEYN</sequence>
<evidence type="ECO:0000313" key="4">
    <source>
        <dbReference type="Proteomes" id="UP001306592"/>
    </source>
</evidence>
<keyword evidence="4" id="KW-1185">Reference proteome</keyword>
<feature type="signal peptide" evidence="1">
    <location>
        <begin position="1"/>
        <end position="20"/>
    </location>
</feature>
<keyword evidence="1" id="KW-0732">Signal</keyword>
<gene>
    <name evidence="3" type="ORF">V8N49_03365</name>
</gene>
<dbReference type="Gene3D" id="2.60.40.1090">
    <property type="entry name" value="Fimbrial-type adhesion domain"/>
    <property type="match status" value="1"/>
</dbReference>
<dbReference type="InterPro" id="IPR000259">
    <property type="entry name" value="Adhesion_dom_fimbrial"/>
</dbReference>
<dbReference type="Proteomes" id="UP001306592">
    <property type="component" value="Unassembled WGS sequence"/>
</dbReference>
<feature type="chain" id="PRO_5047181484" evidence="1">
    <location>
        <begin position="21"/>
        <end position="170"/>
    </location>
</feature>
<name>A0ABU8DB44_ERWAP</name>
<dbReference type="InterPro" id="IPR008966">
    <property type="entry name" value="Adhesion_dom_sf"/>
</dbReference>
<reference evidence="3 4" key="1">
    <citation type="submission" date="2024-02" db="EMBL/GenBank/DDBJ databases">
        <title>First report Erwinia aphidicola in onion in Chile.</title>
        <authorList>
            <person name="Valenzuela M."/>
            <person name="Pena M."/>
            <person name="Dutta B."/>
        </authorList>
    </citation>
    <scope>NUCLEOTIDE SEQUENCE [LARGE SCALE GENOMIC DNA]</scope>
    <source>
        <strain evidence="3 4">QCJ3A</strain>
    </source>
</reference>
<comment type="caution">
    <text evidence="3">The sequence shown here is derived from an EMBL/GenBank/DDBJ whole genome shotgun (WGS) entry which is preliminary data.</text>
</comment>
<dbReference type="EMBL" id="JBANEI010000001">
    <property type="protein sequence ID" value="MEI2680700.1"/>
    <property type="molecule type" value="Genomic_DNA"/>
</dbReference>
<proteinExistence type="predicted"/>
<dbReference type="SUPFAM" id="SSF49401">
    <property type="entry name" value="Bacterial adhesins"/>
    <property type="match status" value="1"/>
</dbReference>
<dbReference type="Pfam" id="PF00419">
    <property type="entry name" value="Fimbrial"/>
    <property type="match status" value="1"/>
</dbReference>
<evidence type="ECO:0000256" key="1">
    <source>
        <dbReference type="SAM" id="SignalP"/>
    </source>
</evidence>
<feature type="domain" description="Fimbrial-type adhesion" evidence="2">
    <location>
        <begin position="30"/>
        <end position="169"/>
    </location>
</feature>
<accession>A0ABU8DB44</accession>
<dbReference type="PANTHER" id="PTHR33420">
    <property type="entry name" value="FIMBRIAL SUBUNIT ELFA-RELATED"/>
    <property type="match status" value="1"/>
</dbReference>
<dbReference type="InterPro" id="IPR036937">
    <property type="entry name" value="Adhesion_dom_fimbrial_sf"/>
</dbReference>